<feature type="compositionally biased region" description="Polar residues" evidence="1">
    <location>
        <begin position="37"/>
        <end position="48"/>
    </location>
</feature>
<evidence type="ECO:0000256" key="2">
    <source>
        <dbReference type="SAM" id="Phobius"/>
    </source>
</evidence>
<evidence type="ECO:0000313" key="3">
    <source>
        <dbReference type="EMBL" id="KAH8026185.1"/>
    </source>
</evidence>
<feature type="compositionally biased region" description="Low complexity" evidence="1">
    <location>
        <begin position="1162"/>
        <end position="1174"/>
    </location>
</feature>
<feature type="region of interest" description="Disordered" evidence="1">
    <location>
        <begin position="28"/>
        <end position="50"/>
    </location>
</feature>
<comment type="caution">
    <text evidence="3">The sequence shown here is derived from an EMBL/GenBank/DDBJ whole genome shotgun (WGS) entry which is preliminary data.</text>
</comment>
<gene>
    <name evidence="3" type="ORF">HPB51_016788</name>
</gene>
<dbReference type="VEuPathDB" id="VectorBase:LOC119169301"/>
<evidence type="ECO:0000313" key="4">
    <source>
        <dbReference type="Proteomes" id="UP000821866"/>
    </source>
</evidence>
<feature type="region of interest" description="Disordered" evidence="1">
    <location>
        <begin position="415"/>
        <end position="445"/>
    </location>
</feature>
<dbReference type="Proteomes" id="UP000821866">
    <property type="component" value="Unassembled WGS sequence"/>
</dbReference>
<sequence length="1345" mass="146000">MYRRLYHGDVSRARHLLKHGELHRFRVTRSHEETENGLEQQPVSSAENRISDPFDPYQDSSRHATGSHITANAGYGKTYRSAHIFRSGKGVLGGTHVVRGFGSECSLEHQCNALLGLACTSNGKRMSRCACAPSTPVYVNEGGVQKCVRPKDIYEGCVSNQECNFKNPNAQCVNFLCNCSEPFQLTAARLCQLPTSPAGNIFPAAISVMLLLAALVAGGGYAYQKMLRDRGRSSSLSTKAGPSARADTSSTSSTAHAFGEGWAWGRSREYRDSESNMLLEPRRLRTQSEVSLPRHPPRYISYKASRRGVMGLSTLHECCSQAEHSSAASESDPQCVWKDEQEKVAVEASLLRRTSEKRDLACQQKCEIEAKPERSMHTSSTPIDMMLPKDEQIRKLLNDDREIVVTVETRKGRHRLLTTPSPPPVFTLPKRGLPPLYESTTTDDPFMKDLKRRRGRLGGRYSADLSTAVTASTLRSTSPSVTATGRPSRGTALTAVPKVQRADAFPTMREKTQQQRILEDHSRSVNSEDALTIENELISSVAVRESRRKHFETRDHSPSFPEAGGLRRALCRRACTPSFISEKAPSLSFQKPCKELMAKISEHQIRFAERPFVDVLASLESEFTSIVKDEQKVDMPNEKGKTHSEPQLLETNNEPGSDRYDEDSGNLGEKALCSFLADDEVADFEPDAASDEAVDTCTSAESAKVQSRHSTASPADAATKTTLKTTVITLKSEESSKLKVLPAYSASNELRKSVQSVTAVMTAATSKAGNCANLSAGAAGRDFICEPNAKPATAGIFERRHQFPGAVSRFELFLTASLGMAHGAQQREVKTATWLGETQYVLPHIQDPGQLGITPKAQHISPGSLNQLDGALTQGSHKFNQEPLNECPAASSNTDIKGHESRNASFEPLKLKDLSACRVPGIDKRASTLRMFNTFNVPPLRTLCSQVLPPAETVEEKHTAADKSNVETPSCSLCTRLESGTTCASPNETPSKKKSPRARLSLDALADTTATCAGHEEAALSETKQHRRGRSQSVVISGVTHEWSYQEPGPSRKINEAAAAITAAKGSIRFIGPPTSQNIIVLPDSSVAIRLPEGARQTNVWAPATGTSLRRGSLGTGLAARHRHLQLANALEYPSFESIYNAILQAVPPPAETAMGEPGDVPSRPARRASSASRTVSFDNSPTVVPLEPPPEPFAGRDLSQMDSERAATPPQIHRPRRRSSLSSLCCSSSGSLLQEVTDTTDLIAILDARRASLQLASLRLEQESTPDTVVSAAKNSADPETTPIVASAAQTATPLTSSFYSFEDTVSELSFLPDTANVNSSGSLPASQRTEEAGARDQHHGYPT</sequence>
<keyword evidence="4" id="KW-1185">Reference proteome</keyword>
<feature type="transmembrane region" description="Helical" evidence="2">
    <location>
        <begin position="201"/>
        <end position="223"/>
    </location>
</feature>
<keyword evidence="2" id="KW-0812">Transmembrane</keyword>
<feature type="compositionally biased region" description="Basic and acidic residues" evidence="1">
    <location>
        <begin position="1330"/>
        <end position="1345"/>
    </location>
</feature>
<reference evidence="3" key="1">
    <citation type="journal article" date="2020" name="Cell">
        <title>Large-Scale Comparative Analyses of Tick Genomes Elucidate Their Genetic Diversity and Vector Capacities.</title>
        <authorList>
            <consortium name="Tick Genome and Microbiome Consortium (TIGMIC)"/>
            <person name="Jia N."/>
            <person name="Wang J."/>
            <person name="Shi W."/>
            <person name="Du L."/>
            <person name="Sun Y."/>
            <person name="Zhan W."/>
            <person name="Jiang J.F."/>
            <person name="Wang Q."/>
            <person name="Zhang B."/>
            <person name="Ji P."/>
            <person name="Bell-Sakyi L."/>
            <person name="Cui X.M."/>
            <person name="Yuan T.T."/>
            <person name="Jiang B.G."/>
            <person name="Yang W.F."/>
            <person name="Lam T.T."/>
            <person name="Chang Q.C."/>
            <person name="Ding S.J."/>
            <person name="Wang X.J."/>
            <person name="Zhu J.G."/>
            <person name="Ruan X.D."/>
            <person name="Zhao L."/>
            <person name="Wei J.T."/>
            <person name="Ye R.Z."/>
            <person name="Que T.C."/>
            <person name="Du C.H."/>
            <person name="Zhou Y.H."/>
            <person name="Cheng J.X."/>
            <person name="Dai P.F."/>
            <person name="Guo W.B."/>
            <person name="Han X.H."/>
            <person name="Huang E.J."/>
            <person name="Li L.F."/>
            <person name="Wei W."/>
            <person name="Gao Y.C."/>
            <person name="Liu J.Z."/>
            <person name="Shao H.Z."/>
            <person name="Wang X."/>
            <person name="Wang C.C."/>
            <person name="Yang T.C."/>
            <person name="Huo Q.B."/>
            <person name="Li W."/>
            <person name="Chen H.Y."/>
            <person name="Chen S.E."/>
            <person name="Zhou L.G."/>
            <person name="Ni X.B."/>
            <person name="Tian J.H."/>
            <person name="Sheng Y."/>
            <person name="Liu T."/>
            <person name="Pan Y.S."/>
            <person name="Xia L.Y."/>
            <person name="Li J."/>
            <person name="Zhao F."/>
            <person name="Cao W.C."/>
        </authorList>
    </citation>
    <scope>NUCLEOTIDE SEQUENCE</scope>
    <source>
        <strain evidence="3">Rmic-2018</strain>
    </source>
</reference>
<proteinExistence type="predicted"/>
<keyword evidence="2" id="KW-1133">Transmembrane helix</keyword>
<feature type="region of interest" description="Disordered" evidence="1">
    <location>
        <begin position="1315"/>
        <end position="1345"/>
    </location>
</feature>
<feature type="region of interest" description="Disordered" evidence="1">
    <location>
        <begin position="233"/>
        <end position="255"/>
    </location>
</feature>
<evidence type="ECO:0000256" key="1">
    <source>
        <dbReference type="SAM" id="MobiDB-lite"/>
    </source>
</evidence>
<feature type="compositionally biased region" description="Basic and acidic residues" evidence="1">
    <location>
        <begin position="630"/>
        <end position="644"/>
    </location>
</feature>
<feature type="region of interest" description="Disordered" evidence="1">
    <location>
        <begin position="1151"/>
        <end position="1223"/>
    </location>
</feature>
<name>A0A9J6DWB0_RHIMP</name>
<keyword evidence="2" id="KW-0472">Membrane</keyword>
<organism evidence="3 4">
    <name type="scientific">Rhipicephalus microplus</name>
    <name type="common">Cattle tick</name>
    <name type="synonym">Boophilus microplus</name>
    <dbReference type="NCBI Taxonomy" id="6941"/>
    <lineage>
        <taxon>Eukaryota</taxon>
        <taxon>Metazoa</taxon>
        <taxon>Ecdysozoa</taxon>
        <taxon>Arthropoda</taxon>
        <taxon>Chelicerata</taxon>
        <taxon>Arachnida</taxon>
        <taxon>Acari</taxon>
        <taxon>Parasitiformes</taxon>
        <taxon>Ixodida</taxon>
        <taxon>Ixodoidea</taxon>
        <taxon>Ixodidae</taxon>
        <taxon>Rhipicephalinae</taxon>
        <taxon>Rhipicephalus</taxon>
        <taxon>Boophilus</taxon>
    </lineage>
</organism>
<accession>A0A9J6DWB0</accession>
<feature type="compositionally biased region" description="Polar residues" evidence="1">
    <location>
        <begin position="1317"/>
        <end position="1329"/>
    </location>
</feature>
<protein>
    <submittedName>
        <fullName evidence="3">Uncharacterized protein</fullName>
    </submittedName>
</protein>
<feature type="region of interest" description="Disordered" evidence="1">
    <location>
        <begin position="630"/>
        <end position="664"/>
    </location>
</feature>
<feature type="compositionally biased region" description="Low complexity" evidence="1">
    <location>
        <begin position="243"/>
        <end position="255"/>
    </location>
</feature>
<reference evidence="3" key="2">
    <citation type="submission" date="2021-09" db="EMBL/GenBank/DDBJ databases">
        <authorList>
            <person name="Jia N."/>
            <person name="Wang J."/>
            <person name="Shi W."/>
            <person name="Du L."/>
            <person name="Sun Y."/>
            <person name="Zhan W."/>
            <person name="Jiang J."/>
            <person name="Wang Q."/>
            <person name="Zhang B."/>
            <person name="Ji P."/>
            <person name="Sakyi L.B."/>
            <person name="Cui X."/>
            <person name="Yuan T."/>
            <person name="Jiang B."/>
            <person name="Yang W."/>
            <person name="Lam T.T.-Y."/>
            <person name="Chang Q."/>
            <person name="Ding S."/>
            <person name="Wang X."/>
            <person name="Zhu J."/>
            <person name="Ruan X."/>
            <person name="Zhao L."/>
            <person name="Wei J."/>
            <person name="Que T."/>
            <person name="Du C."/>
            <person name="Cheng J."/>
            <person name="Dai P."/>
            <person name="Han X."/>
            <person name="Huang E."/>
            <person name="Gao Y."/>
            <person name="Liu J."/>
            <person name="Shao H."/>
            <person name="Ye R."/>
            <person name="Li L."/>
            <person name="Wei W."/>
            <person name="Wang X."/>
            <person name="Wang C."/>
            <person name="Huo Q."/>
            <person name="Li W."/>
            <person name="Guo W."/>
            <person name="Chen H."/>
            <person name="Chen S."/>
            <person name="Zhou L."/>
            <person name="Zhou L."/>
            <person name="Ni X."/>
            <person name="Tian J."/>
            <person name="Zhou Y."/>
            <person name="Sheng Y."/>
            <person name="Liu T."/>
            <person name="Pan Y."/>
            <person name="Xia L."/>
            <person name="Li J."/>
            <person name="Zhao F."/>
            <person name="Cao W."/>
        </authorList>
    </citation>
    <scope>NUCLEOTIDE SEQUENCE</scope>
    <source>
        <strain evidence="3">Rmic-2018</strain>
        <tissue evidence="3">Larvae</tissue>
    </source>
</reference>
<dbReference type="EMBL" id="JABSTU010000007">
    <property type="protein sequence ID" value="KAH8026185.1"/>
    <property type="molecule type" value="Genomic_DNA"/>
</dbReference>